<comment type="caution">
    <text evidence="3">The sequence shown here is derived from an EMBL/GenBank/DDBJ whole genome shotgun (WGS) entry which is preliminary data.</text>
</comment>
<dbReference type="SUPFAM" id="SSF69047">
    <property type="entry name" value="Hypothetical protein YjbJ"/>
    <property type="match status" value="1"/>
</dbReference>
<feature type="domain" description="CsbD-like" evidence="2">
    <location>
        <begin position="4"/>
        <end position="55"/>
    </location>
</feature>
<reference evidence="3 4" key="1">
    <citation type="submission" date="2014-11" db="EMBL/GenBank/DDBJ databases">
        <title>Genome sequencing of Pantoea rodasii ND03.</title>
        <authorList>
            <person name="Muhamad Yunos N.Y."/>
            <person name="Chan K.-G."/>
        </authorList>
    </citation>
    <scope>NUCLEOTIDE SEQUENCE [LARGE SCALE GENOMIC DNA]</scope>
    <source>
        <strain evidence="3 4">ND03</strain>
    </source>
</reference>
<comment type="similarity">
    <text evidence="1">Belongs to the UPF0337 (CsbD) family.</text>
</comment>
<evidence type="ECO:0000313" key="3">
    <source>
        <dbReference type="EMBL" id="KHJ67667.1"/>
    </source>
</evidence>
<dbReference type="Gene3D" id="1.10.1470.10">
    <property type="entry name" value="YjbJ"/>
    <property type="match status" value="1"/>
</dbReference>
<dbReference type="PANTHER" id="PTHR34977:SF1">
    <property type="entry name" value="UPF0337 PROTEIN YJBJ"/>
    <property type="match status" value="1"/>
</dbReference>
<organism evidence="3 4">
    <name type="scientific">Pantoea rodasii</name>
    <dbReference type="NCBI Taxonomy" id="1076549"/>
    <lineage>
        <taxon>Bacteria</taxon>
        <taxon>Pseudomonadati</taxon>
        <taxon>Pseudomonadota</taxon>
        <taxon>Gammaproteobacteria</taxon>
        <taxon>Enterobacterales</taxon>
        <taxon>Erwiniaceae</taxon>
        <taxon>Pantoea</taxon>
    </lineage>
</organism>
<sequence length="70" mass="8413">MNKDEASGNWKQFKGKMKEKWGKLTDDDMTVIEGKRDQLVGKIQERYGYAKEQAETEVKDWESHNKDYRW</sequence>
<dbReference type="InterPro" id="IPR050423">
    <property type="entry name" value="UPF0337_stress_rsp"/>
</dbReference>
<dbReference type="PANTHER" id="PTHR34977">
    <property type="entry name" value="UPF0337 PROTEIN YJBJ"/>
    <property type="match status" value="1"/>
</dbReference>
<dbReference type="InterPro" id="IPR008462">
    <property type="entry name" value="CsbD"/>
</dbReference>
<evidence type="ECO:0000259" key="2">
    <source>
        <dbReference type="Pfam" id="PF05532"/>
    </source>
</evidence>
<gene>
    <name evidence="3" type="ORF">QU24_12835</name>
</gene>
<accession>A0A0B1R902</accession>
<evidence type="ECO:0000256" key="1">
    <source>
        <dbReference type="ARBA" id="ARBA00009129"/>
    </source>
</evidence>
<protein>
    <recommendedName>
        <fullName evidence="2">CsbD-like domain-containing protein</fullName>
    </recommendedName>
</protein>
<dbReference type="AlphaFoldDB" id="A0A0B1R902"/>
<dbReference type="RefSeq" id="WP_039331660.1">
    <property type="nucleotide sequence ID" value="NZ_JTJJ01000043.1"/>
</dbReference>
<dbReference type="EMBL" id="JTJJ01000043">
    <property type="protein sequence ID" value="KHJ67667.1"/>
    <property type="molecule type" value="Genomic_DNA"/>
</dbReference>
<dbReference type="PIRSF" id="PIRSF039008">
    <property type="entry name" value="YjbJ"/>
    <property type="match status" value="1"/>
</dbReference>
<evidence type="ECO:0000313" key="4">
    <source>
        <dbReference type="Proteomes" id="UP000030853"/>
    </source>
</evidence>
<dbReference type="InterPro" id="IPR026042">
    <property type="entry name" value="YjbJ"/>
</dbReference>
<name>A0A0B1R902_9GAMM</name>
<dbReference type="Proteomes" id="UP000030853">
    <property type="component" value="Unassembled WGS sequence"/>
</dbReference>
<dbReference type="Pfam" id="PF05532">
    <property type="entry name" value="CsbD"/>
    <property type="match status" value="1"/>
</dbReference>
<proteinExistence type="inferred from homology"/>
<dbReference type="NCBIfam" id="NF007748">
    <property type="entry name" value="PRK10428.1"/>
    <property type="match status" value="1"/>
</dbReference>
<dbReference type="InterPro" id="IPR036629">
    <property type="entry name" value="YjbJ_sf"/>
</dbReference>